<evidence type="ECO:0000256" key="7">
    <source>
        <dbReference type="SAM" id="MobiDB-lite"/>
    </source>
</evidence>
<dbReference type="Gramene" id="AET1Gv20975400.2">
    <property type="protein sequence ID" value="AET1Gv20975400.2"/>
    <property type="gene ID" value="AET1Gv20975400"/>
</dbReference>
<dbReference type="InterPro" id="IPR045314">
    <property type="entry name" value="bZIP_plant_GBF1"/>
</dbReference>
<keyword evidence="4" id="KW-0238">DNA-binding</keyword>
<evidence type="ECO:0000256" key="5">
    <source>
        <dbReference type="ARBA" id="ARBA00023163"/>
    </source>
</evidence>
<protein>
    <recommendedName>
        <fullName evidence="8">BZIP domain-containing protein</fullName>
    </recommendedName>
</protein>
<keyword evidence="10" id="KW-1185">Reference proteome</keyword>
<feature type="compositionally biased region" description="Basic and acidic residues" evidence="7">
    <location>
        <begin position="11"/>
        <end position="20"/>
    </location>
</feature>
<comment type="subcellular location">
    <subcellularLocation>
        <location evidence="1">Nucleus</location>
    </subcellularLocation>
</comment>
<dbReference type="InterPro" id="IPR012900">
    <property type="entry name" value="MFMR"/>
</dbReference>
<reference evidence="9" key="4">
    <citation type="submission" date="2019-03" db="UniProtKB">
        <authorList>
            <consortium name="EnsemblPlants"/>
        </authorList>
    </citation>
    <scope>IDENTIFICATION</scope>
</reference>
<keyword evidence="6" id="KW-0539">Nucleus</keyword>
<dbReference type="PROSITE" id="PS00036">
    <property type="entry name" value="BZIP_BASIC"/>
    <property type="match status" value="1"/>
</dbReference>
<reference evidence="9" key="3">
    <citation type="journal article" date="2017" name="Nature">
        <title>Genome sequence of the progenitor of the wheat D genome Aegilops tauschii.</title>
        <authorList>
            <person name="Luo M.C."/>
            <person name="Gu Y.Q."/>
            <person name="Puiu D."/>
            <person name="Wang H."/>
            <person name="Twardziok S.O."/>
            <person name="Deal K.R."/>
            <person name="Huo N."/>
            <person name="Zhu T."/>
            <person name="Wang L."/>
            <person name="Wang Y."/>
            <person name="McGuire P.E."/>
            <person name="Liu S."/>
            <person name="Long H."/>
            <person name="Ramasamy R.K."/>
            <person name="Rodriguez J.C."/>
            <person name="Van S.L."/>
            <person name="Yuan L."/>
            <person name="Wang Z."/>
            <person name="Xia Z."/>
            <person name="Xiao L."/>
            <person name="Anderson O.D."/>
            <person name="Ouyang S."/>
            <person name="Liang Y."/>
            <person name="Zimin A.V."/>
            <person name="Pertea G."/>
            <person name="Qi P."/>
            <person name="Bennetzen J.L."/>
            <person name="Dai X."/>
            <person name="Dawson M.W."/>
            <person name="Muller H.G."/>
            <person name="Kugler K."/>
            <person name="Rivarola-Duarte L."/>
            <person name="Spannagl M."/>
            <person name="Mayer K.F.X."/>
            <person name="Lu F.H."/>
            <person name="Bevan M.W."/>
            <person name="Leroy P."/>
            <person name="Li P."/>
            <person name="You F.M."/>
            <person name="Sun Q."/>
            <person name="Liu Z."/>
            <person name="Lyons E."/>
            <person name="Wicker T."/>
            <person name="Salzberg S.L."/>
            <person name="Devos K.M."/>
            <person name="Dvorak J."/>
        </authorList>
    </citation>
    <scope>NUCLEOTIDE SEQUENCE [LARGE SCALE GENOMIC DNA]</scope>
    <source>
        <strain evidence="9">cv. AL8/78</strain>
    </source>
</reference>
<reference evidence="9" key="5">
    <citation type="journal article" date="2021" name="G3 (Bethesda)">
        <title>Aegilops tauschii genome assembly Aet v5.0 features greater sequence contiguity and improved annotation.</title>
        <authorList>
            <person name="Wang L."/>
            <person name="Zhu T."/>
            <person name="Rodriguez J.C."/>
            <person name="Deal K.R."/>
            <person name="Dubcovsky J."/>
            <person name="McGuire P.E."/>
            <person name="Lux T."/>
            <person name="Spannagl M."/>
            <person name="Mayer K.F.X."/>
            <person name="Baldrich P."/>
            <person name="Meyers B.C."/>
            <person name="Huo N."/>
            <person name="Gu Y.Q."/>
            <person name="Zhou H."/>
            <person name="Devos K.M."/>
            <person name="Bennetzen J.L."/>
            <person name="Unver T."/>
            <person name="Budak H."/>
            <person name="Gulick P.J."/>
            <person name="Galiba G."/>
            <person name="Kalapos B."/>
            <person name="Nelson D.R."/>
            <person name="Li P."/>
            <person name="You F.M."/>
            <person name="Luo M.C."/>
            <person name="Dvorak J."/>
        </authorList>
    </citation>
    <scope>NUCLEOTIDE SEQUENCE [LARGE SCALE GENOMIC DNA]</scope>
    <source>
        <strain evidence="9">cv. AL8/78</strain>
    </source>
</reference>
<feature type="compositionally biased region" description="Low complexity" evidence="7">
    <location>
        <begin position="158"/>
        <end position="180"/>
    </location>
</feature>
<dbReference type="GO" id="GO:0003700">
    <property type="term" value="F:DNA-binding transcription factor activity"/>
    <property type="evidence" value="ECO:0007669"/>
    <property type="project" value="InterPro"/>
</dbReference>
<evidence type="ECO:0000313" key="9">
    <source>
        <dbReference type="EnsemblPlants" id="AET1Gv20975400.2"/>
    </source>
</evidence>
<dbReference type="SMART" id="SM00338">
    <property type="entry name" value="BRLZ"/>
    <property type="match status" value="1"/>
</dbReference>
<feature type="compositionally biased region" description="Basic residues" evidence="7">
    <location>
        <begin position="1"/>
        <end position="10"/>
    </location>
</feature>
<keyword evidence="3" id="KW-0805">Transcription regulation</keyword>
<evidence type="ECO:0000256" key="6">
    <source>
        <dbReference type="ARBA" id="ARBA00023242"/>
    </source>
</evidence>
<dbReference type="PANTHER" id="PTHR45967">
    <property type="entry name" value="G-BOX-BINDING FACTOR 3-RELATED"/>
    <property type="match status" value="1"/>
</dbReference>
<dbReference type="AlphaFoldDB" id="A0A452ZYR8"/>
<evidence type="ECO:0000313" key="10">
    <source>
        <dbReference type="Proteomes" id="UP000015105"/>
    </source>
</evidence>
<feature type="region of interest" description="Disordered" evidence="7">
    <location>
        <begin position="271"/>
        <end position="291"/>
    </location>
</feature>
<dbReference type="STRING" id="200361.A0A452ZYR8"/>
<evidence type="ECO:0000256" key="1">
    <source>
        <dbReference type="ARBA" id="ARBA00004123"/>
    </source>
</evidence>
<accession>A0A452ZYR8</accession>
<dbReference type="Pfam" id="PF00170">
    <property type="entry name" value="bZIP_1"/>
    <property type="match status" value="1"/>
</dbReference>
<reference evidence="10" key="1">
    <citation type="journal article" date="2014" name="Science">
        <title>Ancient hybridizations among the ancestral genomes of bread wheat.</title>
        <authorList>
            <consortium name="International Wheat Genome Sequencing Consortium,"/>
            <person name="Marcussen T."/>
            <person name="Sandve S.R."/>
            <person name="Heier L."/>
            <person name="Spannagl M."/>
            <person name="Pfeifer M."/>
            <person name="Jakobsen K.S."/>
            <person name="Wulff B.B."/>
            <person name="Steuernagel B."/>
            <person name="Mayer K.F."/>
            <person name="Olsen O.A."/>
        </authorList>
    </citation>
    <scope>NUCLEOTIDE SEQUENCE [LARGE SCALE GENOMIC DNA]</scope>
    <source>
        <strain evidence="10">cv. AL8/78</strain>
    </source>
</reference>
<feature type="domain" description="BZIP" evidence="8">
    <location>
        <begin position="282"/>
        <end position="297"/>
    </location>
</feature>
<dbReference type="Proteomes" id="UP000015105">
    <property type="component" value="Chromosome 1D"/>
</dbReference>
<dbReference type="SUPFAM" id="SSF57959">
    <property type="entry name" value="Leucine zipper domain"/>
    <property type="match status" value="1"/>
</dbReference>
<dbReference type="Pfam" id="PF07777">
    <property type="entry name" value="MFMR"/>
    <property type="match status" value="1"/>
</dbReference>
<dbReference type="Gene3D" id="1.20.5.170">
    <property type="match status" value="1"/>
</dbReference>
<name>A0A452ZYR8_AEGTS</name>
<dbReference type="InterPro" id="IPR046347">
    <property type="entry name" value="bZIP_sf"/>
</dbReference>
<dbReference type="InterPro" id="IPR004827">
    <property type="entry name" value="bZIP"/>
</dbReference>
<dbReference type="EnsemblPlants" id="AET1Gv20975400.2">
    <property type="protein sequence ID" value="AET1Gv20975400.2"/>
    <property type="gene ID" value="AET1Gv20975400"/>
</dbReference>
<proteinExistence type="inferred from homology"/>
<feature type="compositionally biased region" description="Basic and acidic residues" evidence="7">
    <location>
        <begin position="139"/>
        <end position="153"/>
    </location>
</feature>
<evidence type="ECO:0000256" key="3">
    <source>
        <dbReference type="ARBA" id="ARBA00023015"/>
    </source>
</evidence>
<comment type="similarity">
    <text evidence="2">Belongs to the bZIP family.</text>
</comment>
<feature type="region of interest" description="Disordered" evidence="7">
    <location>
        <begin position="1"/>
        <end position="63"/>
    </location>
</feature>
<organism evidence="9 10">
    <name type="scientific">Aegilops tauschii subsp. strangulata</name>
    <name type="common">Goatgrass</name>
    <dbReference type="NCBI Taxonomy" id="200361"/>
    <lineage>
        <taxon>Eukaryota</taxon>
        <taxon>Viridiplantae</taxon>
        <taxon>Streptophyta</taxon>
        <taxon>Embryophyta</taxon>
        <taxon>Tracheophyta</taxon>
        <taxon>Spermatophyta</taxon>
        <taxon>Magnoliopsida</taxon>
        <taxon>Liliopsida</taxon>
        <taxon>Poales</taxon>
        <taxon>Poaceae</taxon>
        <taxon>BOP clade</taxon>
        <taxon>Pooideae</taxon>
        <taxon>Triticodae</taxon>
        <taxon>Triticeae</taxon>
        <taxon>Triticinae</taxon>
        <taxon>Aegilops</taxon>
    </lineage>
</organism>
<dbReference type="PANTHER" id="PTHR45967:SF46">
    <property type="entry name" value="OS02G0578500 PROTEIN"/>
    <property type="match status" value="1"/>
</dbReference>
<dbReference type="GO" id="GO:0005634">
    <property type="term" value="C:nucleus"/>
    <property type="evidence" value="ECO:0007669"/>
    <property type="project" value="UniProtKB-SubCell"/>
</dbReference>
<evidence type="ECO:0000259" key="8">
    <source>
        <dbReference type="PROSITE" id="PS00036"/>
    </source>
</evidence>
<evidence type="ECO:0000256" key="2">
    <source>
        <dbReference type="ARBA" id="ARBA00007163"/>
    </source>
</evidence>
<keyword evidence="5" id="KW-0804">Transcription</keyword>
<dbReference type="InterPro" id="IPR044827">
    <property type="entry name" value="GBF-like"/>
</dbReference>
<dbReference type="CDD" id="cd14702">
    <property type="entry name" value="bZIP_plant_GBF1"/>
    <property type="match status" value="1"/>
</dbReference>
<feature type="region of interest" description="Disordered" evidence="7">
    <location>
        <begin position="133"/>
        <end position="200"/>
    </location>
</feature>
<dbReference type="GO" id="GO:0000976">
    <property type="term" value="F:transcription cis-regulatory region binding"/>
    <property type="evidence" value="ECO:0007669"/>
    <property type="project" value="UniProtKB-ARBA"/>
</dbReference>
<reference evidence="10" key="2">
    <citation type="journal article" date="2017" name="Nat. Plants">
        <title>The Aegilops tauschii genome reveals multiple impacts of transposons.</title>
        <authorList>
            <person name="Zhao G."/>
            <person name="Zou C."/>
            <person name="Li K."/>
            <person name="Wang K."/>
            <person name="Li T."/>
            <person name="Gao L."/>
            <person name="Zhang X."/>
            <person name="Wang H."/>
            <person name="Yang Z."/>
            <person name="Liu X."/>
            <person name="Jiang W."/>
            <person name="Mao L."/>
            <person name="Kong X."/>
            <person name="Jiao Y."/>
            <person name="Jia J."/>
        </authorList>
    </citation>
    <scope>NUCLEOTIDE SEQUENCE [LARGE SCALE GENOMIC DNA]</scope>
    <source>
        <strain evidence="10">cv. AL8/78</strain>
    </source>
</reference>
<sequence>PRRPAPRRRPIRDSQPRRPETTLPDRQAFSKGMAHDEAVAAQKTGKSGSPPKDQPAPSPYPDWSAMQAYYSSGVMPPAYFAPAMAAGHPPPPYMWGPQHMMPPPFGTPYAMYPHGGAYPHPLVPMMASPLSVEPAKSANSKDKSSNKKLKEIDGSAVSTGSGNSKKTSSSGDYSGEGSSDVNDLKVSGTPRKRSLDGGFDTEATAAARNKDVVASSPIIRNGAILSNQCFPAPVIKPSVTNVANSRAIGTPVSPLPGVMGPIHTGISTELSSKDEREVKREKRKQSNRESARRSRLRKQVYCVGLIFLLTHRLSCMYSLMNVLQCSNIQSSKREGSIWKHGHEAELNFLPYMIYKLFFAS</sequence>
<evidence type="ECO:0000256" key="4">
    <source>
        <dbReference type="ARBA" id="ARBA00023125"/>
    </source>
</evidence>